<evidence type="ECO:0000259" key="4">
    <source>
        <dbReference type="PROSITE" id="PS01124"/>
    </source>
</evidence>
<dbReference type="Pfam" id="PF14525">
    <property type="entry name" value="AraC_binding_2"/>
    <property type="match status" value="1"/>
</dbReference>
<protein>
    <submittedName>
        <fullName evidence="5">Transcriptional regulator, AraC family</fullName>
    </submittedName>
</protein>
<reference evidence="6" key="1">
    <citation type="submission" date="2017-02" db="EMBL/GenBank/DDBJ databases">
        <authorList>
            <person name="Varghese N."/>
            <person name="Submissions S."/>
        </authorList>
    </citation>
    <scope>NUCLEOTIDE SEQUENCE [LARGE SCALE GENOMIC DNA]</scope>
    <source>
        <strain evidence="6">UM2</strain>
    </source>
</reference>
<evidence type="ECO:0000313" key="6">
    <source>
        <dbReference type="Proteomes" id="UP000189818"/>
    </source>
</evidence>
<dbReference type="PANTHER" id="PTHR46796">
    <property type="entry name" value="HTH-TYPE TRANSCRIPTIONAL ACTIVATOR RHAS-RELATED"/>
    <property type="match status" value="1"/>
</dbReference>
<proteinExistence type="predicted"/>
<dbReference type="SMART" id="SM00342">
    <property type="entry name" value="HTH_ARAC"/>
    <property type="match status" value="1"/>
</dbReference>
<dbReference type="InterPro" id="IPR009057">
    <property type="entry name" value="Homeodomain-like_sf"/>
</dbReference>
<dbReference type="InterPro" id="IPR018060">
    <property type="entry name" value="HTH_AraC"/>
</dbReference>
<dbReference type="EMBL" id="FUYM01000002">
    <property type="protein sequence ID" value="SKB40424.1"/>
    <property type="molecule type" value="Genomic_DNA"/>
</dbReference>
<dbReference type="Proteomes" id="UP000189818">
    <property type="component" value="Unassembled WGS sequence"/>
</dbReference>
<keyword evidence="6" id="KW-1185">Reference proteome</keyword>
<keyword evidence="3" id="KW-0804">Transcription</keyword>
<dbReference type="RefSeq" id="WP_079647096.1">
    <property type="nucleotide sequence ID" value="NZ_JBDHSL010000003.1"/>
</dbReference>
<dbReference type="GO" id="GO:0043565">
    <property type="term" value="F:sequence-specific DNA binding"/>
    <property type="evidence" value="ECO:0007669"/>
    <property type="project" value="InterPro"/>
</dbReference>
<dbReference type="InterPro" id="IPR050204">
    <property type="entry name" value="AraC_XylS_family_regulators"/>
</dbReference>
<dbReference type="InterPro" id="IPR018062">
    <property type="entry name" value="HTH_AraC-typ_CS"/>
</dbReference>
<dbReference type="SUPFAM" id="SSF46689">
    <property type="entry name" value="Homeodomain-like"/>
    <property type="match status" value="2"/>
</dbReference>
<organism evidence="5 6">
    <name type="scientific">Rhizorhabdus histidinilytica</name>
    <dbReference type="NCBI Taxonomy" id="439228"/>
    <lineage>
        <taxon>Bacteria</taxon>
        <taxon>Pseudomonadati</taxon>
        <taxon>Pseudomonadota</taxon>
        <taxon>Alphaproteobacteria</taxon>
        <taxon>Sphingomonadales</taxon>
        <taxon>Sphingomonadaceae</taxon>
        <taxon>Rhizorhabdus</taxon>
    </lineage>
</organism>
<evidence type="ECO:0000256" key="2">
    <source>
        <dbReference type="ARBA" id="ARBA00023125"/>
    </source>
</evidence>
<dbReference type="PROSITE" id="PS01124">
    <property type="entry name" value="HTH_ARAC_FAMILY_2"/>
    <property type="match status" value="1"/>
</dbReference>
<dbReference type="InterPro" id="IPR035418">
    <property type="entry name" value="AraC-bd_2"/>
</dbReference>
<evidence type="ECO:0000256" key="1">
    <source>
        <dbReference type="ARBA" id="ARBA00023015"/>
    </source>
</evidence>
<sequence length="327" mass="36843">MQMAGELRRHAILSTTDLDHARHAVGRIFCPHRLTPGSELGEGVVRFHHAPVRALSVNWVDYGRDVVIDPVPFEKFYLLQILRSGSAEIGCNGRRFALAAGEASLLNPDDEVSMRWSGHCHKLIVRVERAALERFAEDWFGCYLPGPLNFENRPGWETPELAVARGLVELIVQDFESGATTLGHAKAHRHFEEALFTALLMSRRHSLSGHMQAGASVVPRAVKRAEDYIVAHAAEDIGIADLVAASEVSNRTLFESFRRFRGVTPMQYLRRYRLDRVREELLDPDSDVSVTDVAMRWNFDQLGRFSSYYASVFGEKPSQTLRRGRSS</sequence>
<dbReference type="Gene3D" id="1.10.10.60">
    <property type="entry name" value="Homeodomain-like"/>
    <property type="match status" value="1"/>
</dbReference>
<dbReference type="Pfam" id="PF12833">
    <property type="entry name" value="HTH_18"/>
    <property type="match status" value="1"/>
</dbReference>
<dbReference type="AlphaFoldDB" id="A0A1T5AZM8"/>
<evidence type="ECO:0000313" key="5">
    <source>
        <dbReference type="EMBL" id="SKB40424.1"/>
    </source>
</evidence>
<dbReference type="GO" id="GO:0003700">
    <property type="term" value="F:DNA-binding transcription factor activity"/>
    <property type="evidence" value="ECO:0007669"/>
    <property type="project" value="InterPro"/>
</dbReference>
<keyword evidence="2" id="KW-0238">DNA-binding</keyword>
<gene>
    <name evidence="5" type="ORF">SAMN06295920_102349</name>
</gene>
<feature type="domain" description="HTH araC/xylS-type" evidence="4">
    <location>
        <begin position="223"/>
        <end position="323"/>
    </location>
</feature>
<dbReference type="PROSITE" id="PS00041">
    <property type="entry name" value="HTH_ARAC_FAMILY_1"/>
    <property type="match status" value="1"/>
</dbReference>
<accession>A0A1T5AZM8</accession>
<keyword evidence="1" id="KW-0805">Transcription regulation</keyword>
<name>A0A1T5AZM8_9SPHN</name>
<evidence type="ECO:0000256" key="3">
    <source>
        <dbReference type="ARBA" id="ARBA00023163"/>
    </source>
</evidence>
<dbReference type="STRING" id="439228.SAMN06295920_102349"/>
<dbReference type="OrthoDB" id="9802263at2"/>